<dbReference type="EMBL" id="WHWC01000003">
    <property type="protein sequence ID" value="KAG8385527.1"/>
    <property type="molecule type" value="Genomic_DNA"/>
</dbReference>
<comment type="caution">
    <text evidence="2">The sequence shown here is derived from an EMBL/GenBank/DDBJ whole genome shotgun (WGS) entry which is preliminary data.</text>
</comment>
<dbReference type="AlphaFoldDB" id="A0AAV6XY16"/>
<evidence type="ECO:0000256" key="1">
    <source>
        <dbReference type="SAM" id="MobiDB-lite"/>
    </source>
</evidence>
<accession>A0AAV6XY16</accession>
<reference evidence="2" key="1">
    <citation type="submission" date="2019-10" db="EMBL/GenBank/DDBJ databases">
        <authorList>
            <person name="Zhang R."/>
            <person name="Pan Y."/>
            <person name="Wang J."/>
            <person name="Ma R."/>
            <person name="Yu S."/>
        </authorList>
    </citation>
    <scope>NUCLEOTIDE SEQUENCE</scope>
    <source>
        <strain evidence="2">LA-IB0</strain>
        <tissue evidence="2">Leaf</tissue>
    </source>
</reference>
<proteinExistence type="predicted"/>
<keyword evidence="3" id="KW-1185">Reference proteome</keyword>
<feature type="compositionally biased region" description="Polar residues" evidence="1">
    <location>
        <begin position="87"/>
        <end position="97"/>
    </location>
</feature>
<organism evidence="2 3">
    <name type="scientific">Buddleja alternifolia</name>
    <dbReference type="NCBI Taxonomy" id="168488"/>
    <lineage>
        <taxon>Eukaryota</taxon>
        <taxon>Viridiplantae</taxon>
        <taxon>Streptophyta</taxon>
        <taxon>Embryophyta</taxon>
        <taxon>Tracheophyta</taxon>
        <taxon>Spermatophyta</taxon>
        <taxon>Magnoliopsida</taxon>
        <taxon>eudicotyledons</taxon>
        <taxon>Gunneridae</taxon>
        <taxon>Pentapetalae</taxon>
        <taxon>asterids</taxon>
        <taxon>lamiids</taxon>
        <taxon>Lamiales</taxon>
        <taxon>Scrophulariaceae</taxon>
        <taxon>Buddlejeae</taxon>
        <taxon>Buddleja</taxon>
    </lineage>
</organism>
<evidence type="ECO:0000313" key="2">
    <source>
        <dbReference type="EMBL" id="KAG8385527.1"/>
    </source>
</evidence>
<sequence length="161" mass="17914">MTKKMCPDVTADIASSESLSFAGLICISQSDHSLPTTLAKECPKLQKQEPEFEFSSSKTNSTINSPKNNFQADNKLFSIPHLGTTISSNQHQVSKQNGLKDLKQSDLRSSNRKQNFEVKRRANEKPTARKSFGQRLFSSFATPCRDCRTIEATASVKQQQA</sequence>
<protein>
    <submittedName>
        <fullName evidence="2">Uncharacterized protein</fullName>
    </submittedName>
</protein>
<evidence type="ECO:0000313" key="3">
    <source>
        <dbReference type="Proteomes" id="UP000826271"/>
    </source>
</evidence>
<feature type="region of interest" description="Disordered" evidence="1">
    <location>
        <begin position="49"/>
        <end position="69"/>
    </location>
</feature>
<dbReference type="Proteomes" id="UP000826271">
    <property type="component" value="Unassembled WGS sequence"/>
</dbReference>
<gene>
    <name evidence="2" type="ORF">BUALT_Bualt03G0054500</name>
</gene>
<feature type="compositionally biased region" description="Polar residues" evidence="1">
    <location>
        <begin position="54"/>
        <end position="69"/>
    </location>
</feature>
<feature type="compositionally biased region" description="Basic and acidic residues" evidence="1">
    <location>
        <begin position="114"/>
        <end position="127"/>
    </location>
</feature>
<name>A0AAV6XY16_9LAMI</name>
<feature type="region of interest" description="Disordered" evidence="1">
    <location>
        <begin position="87"/>
        <end position="130"/>
    </location>
</feature>